<gene>
    <name evidence="3" type="ORF">Pla108_30100</name>
</gene>
<evidence type="ECO:0000313" key="4">
    <source>
        <dbReference type="Proteomes" id="UP000317421"/>
    </source>
</evidence>
<comment type="caution">
    <text evidence="3">The sequence shown here is derived from an EMBL/GenBank/DDBJ whole genome shotgun (WGS) entry which is preliminary data.</text>
</comment>
<feature type="region of interest" description="Disordered" evidence="1">
    <location>
        <begin position="204"/>
        <end position="224"/>
    </location>
</feature>
<keyword evidence="4" id="KW-1185">Reference proteome</keyword>
<feature type="compositionally biased region" description="Low complexity" evidence="1">
    <location>
        <begin position="204"/>
        <end position="215"/>
    </location>
</feature>
<evidence type="ECO:0008006" key="5">
    <source>
        <dbReference type="Google" id="ProtNLM"/>
    </source>
</evidence>
<evidence type="ECO:0000256" key="2">
    <source>
        <dbReference type="SAM" id="Phobius"/>
    </source>
</evidence>
<dbReference type="OrthoDB" id="265362at2"/>
<sequence length="290" mass="31155">MDSEHRHELEENALAGWLSTKIDETKPYLPAIALGVVVLVAGLIGFSGWKTANASAKADRWRDFTVALEQGNPDLVDLKTASEQNPGTAVADWADVTWADGKVYQASQIYFRDRSDANEAVDEAVEVYERLVKSGDRDVAERATFQLGRALELQGKLDEAAKQYARVTGAFAQVAKSRIEQLETPSVKEAYDWITATKTASASSTVDTSGGLLDSLDPDDLPLPEVSAEEADATLDSLLQGVDEETEADMADADMTDDAPADDESAADETAADEASVDEAADDESTESNE</sequence>
<feature type="transmembrane region" description="Helical" evidence="2">
    <location>
        <begin position="28"/>
        <end position="49"/>
    </location>
</feature>
<evidence type="ECO:0000256" key="1">
    <source>
        <dbReference type="SAM" id="MobiDB-lite"/>
    </source>
</evidence>
<protein>
    <recommendedName>
        <fullName evidence="5">Tetratricopeptide repeat-like domain-containing protein</fullName>
    </recommendedName>
</protein>
<organism evidence="3 4">
    <name type="scientific">Botrimarina colliarenosi</name>
    <dbReference type="NCBI Taxonomy" id="2528001"/>
    <lineage>
        <taxon>Bacteria</taxon>
        <taxon>Pseudomonadati</taxon>
        <taxon>Planctomycetota</taxon>
        <taxon>Planctomycetia</taxon>
        <taxon>Pirellulales</taxon>
        <taxon>Lacipirellulaceae</taxon>
        <taxon>Botrimarina</taxon>
    </lineage>
</organism>
<keyword evidence="2" id="KW-0812">Transmembrane</keyword>
<dbReference type="AlphaFoldDB" id="A0A5C6ACF7"/>
<dbReference type="SUPFAM" id="SSF48452">
    <property type="entry name" value="TPR-like"/>
    <property type="match status" value="1"/>
</dbReference>
<accession>A0A5C6ACF7</accession>
<dbReference type="RefSeq" id="WP_146445737.1">
    <property type="nucleotide sequence ID" value="NZ_SJPR01000004.1"/>
</dbReference>
<feature type="compositionally biased region" description="Acidic residues" evidence="1">
    <location>
        <begin position="242"/>
        <end position="290"/>
    </location>
</feature>
<evidence type="ECO:0000313" key="3">
    <source>
        <dbReference type="EMBL" id="TWT95933.1"/>
    </source>
</evidence>
<dbReference type="Gene3D" id="1.25.40.10">
    <property type="entry name" value="Tetratricopeptide repeat domain"/>
    <property type="match status" value="1"/>
</dbReference>
<name>A0A5C6ACF7_9BACT</name>
<reference evidence="3 4" key="1">
    <citation type="submission" date="2019-02" db="EMBL/GenBank/DDBJ databases">
        <title>Deep-cultivation of Planctomycetes and their phenomic and genomic characterization uncovers novel biology.</title>
        <authorList>
            <person name="Wiegand S."/>
            <person name="Jogler M."/>
            <person name="Boedeker C."/>
            <person name="Pinto D."/>
            <person name="Vollmers J."/>
            <person name="Rivas-Marin E."/>
            <person name="Kohn T."/>
            <person name="Peeters S.H."/>
            <person name="Heuer A."/>
            <person name="Rast P."/>
            <person name="Oberbeckmann S."/>
            <person name="Bunk B."/>
            <person name="Jeske O."/>
            <person name="Meyerdierks A."/>
            <person name="Storesund J.E."/>
            <person name="Kallscheuer N."/>
            <person name="Luecker S."/>
            <person name="Lage O.M."/>
            <person name="Pohl T."/>
            <person name="Merkel B.J."/>
            <person name="Hornburger P."/>
            <person name="Mueller R.-W."/>
            <person name="Bruemmer F."/>
            <person name="Labrenz M."/>
            <person name="Spormann A.M."/>
            <person name="Op Den Camp H."/>
            <person name="Overmann J."/>
            <person name="Amann R."/>
            <person name="Jetten M.S.M."/>
            <person name="Mascher T."/>
            <person name="Medema M.H."/>
            <person name="Devos D.P."/>
            <person name="Kaster A.-K."/>
            <person name="Ovreas L."/>
            <person name="Rohde M."/>
            <person name="Galperin M.Y."/>
            <person name="Jogler C."/>
        </authorList>
    </citation>
    <scope>NUCLEOTIDE SEQUENCE [LARGE SCALE GENOMIC DNA]</scope>
    <source>
        <strain evidence="3 4">Pla108</strain>
    </source>
</reference>
<proteinExistence type="predicted"/>
<dbReference type="EMBL" id="SJPR01000004">
    <property type="protein sequence ID" value="TWT95933.1"/>
    <property type="molecule type" value="Genomic_DNA"/>
</dbReference>
<keyword evidence="2" id="KW-1133">Transmembrane helix</keyword>
<keyword evidence="2" id="KW-0472">Membrane</keyword>
<dbReference type="Proteomes" id="UP000317421">
    <property type="component" value="Unassembled WGS sequence"/>
</dbReference>
<dbReference type="InterPro" id="IPR011990">
    <property type="entry name" value="TPR-like_helical_dom_sf"/>
</dbReference>
<feature type="region of interest" description="Disordered" evidence="1">
    <location>
        <begin position="238"/>
        <end position="290"/>
    </location>
</feature>